<proteinExistence type="predicted"/>
<evidence type="ECO:0000313" key="2">
    <source>
        <dbReference type="Proteomes" id="UP001501920"/>
    </source>
</evidence>
<dbReference type="STRING" id="42514.ENSPNAP00000005007"/>
<organism evidence="1 2">
    <name type="scientific">Pygocentrus nattereri</name>
    <name type="common">Red-bellied piranha</name>
    <dbReference type="NCBI Taxonomy" id="42514"/>
    <lineage>
        <taxon>Eukaryota</taxon>
        <taxon>Metazoa</taxon>
        <taxon>Chordata</taxon>
        <taxon>Craniata</taxon>
        <taxon>Vertebrata</taxon>
        <taxon>Euteleostomi</taxon>
        <taxon>Actinopterygii</taxon>
        <taxon>Neopterygii</taxon>
        <taxon>Teleostei</taxon>
        <taxon>Ostariophysi</taxon>
        <taxon>Characiformes</taxon>
        <taxon>Characoidei</taxon>
        <taxon>Pygocentrus</taxon>
    </lineage>
</organism>
<dbReference type="OMA" id="NLRGQSH"/>
<accession>A0A3B4BZ81</accession>
<reference evidence="1" key="2">
    <citation type="submission" date="2025-08" db="UniProtKB">
        <authorList>
            <consortium name="Ensembl"/>
        </authorList>
    </citation>
    <scope>IDENTIFICATION</scope>
</reference>
<dbReference type="GeneTree" id="ENSGT00940000181612"/>
<protein>
    <submittedName>
        <fullName evidence="1">Uncharacterized protein</fullName>
    </submittedName>
</protein>
<dbReference type="Ensembl" id="ENSPNAT00000006040.2">
    <property type="protein sequence ID" value="ENSPNAP00000005007.2"/>
    <property type="gene ID" value="ENSPNAG00000011337.2"/>
</dbReference>
<sequence>ANVPRQRELPPPITDVSWFSTFLLAHSQKQSLTENSRLNSPVDLIQYKNHKMSTNYSIKYNWVSILGHMLVCLAHKSVFLDADCSFTELLQPDGYTHFLSSQHKLPVSLTLTHMFPYSQFLPLRKSLIIETTADEQDNPGHFEVEADLDSDDPLRFRQTVQNLRIHTK</sequence>
<name>A0A3B4BZ81_PYGNA</name>
<dbReference type="Proteomes" id="UP001501920">
    <property type="component" value="Chromosome 3"/>
</dbReference>
<evidence type="ECO:0000313" key="1">
    <source>
        <dbReference type="Ensembl" id="ENSPNAP00000005007.2"/>
    </source>
</evidence>
<keyword evidence="2" id="KW-1185">Reference proteome</keyword>
<dbReference type="SUPFAM" id="SSF50353">
    <property type="entry name" value="Cytokine"/>
    <property type="match status" value="1"/>
</dbReference>
<reference evidence="1 2" key="1">
    <citation type="submission" date="2020-10" db="EMBL/GenBank/DDBJ databases">
        <title>Pygocentrus nattereri (red-bellied piranha) genome, fPygNat1, primary haplotype.</title>
        <authorList>
            <person name="Myers G."/>
            <person name="Meyer A."/>
            <person name="Karagic N."/>
            <person name="Pippel M."/>
            <person name="Winkler S."/>
            <person name="Tracey A."/>
            <person name="Wood J."/>
            <person name="Formenti G."/>
            <person name="Howe K."/>
            <person name="Fedrigo O."/>
            <person name="Jarvis E.D."/>
        </authorList>
    </citation>
    <scope>NUCLEOTIDE SEQUENCE [LARGE SCALE GENOMIC DNA]</scope>
</reference>
<reference evidence="1" key="3">
    <citation type="submission" date="2025-09" db="UniProtKB">
        <authorList>
            <consortium name="Ensembl"/>
        </authorList>
    </citation>
    <scope>IDENTIFICATION</scope>
</reference>
<dbReference type="InterPro" id="IPR008996">
    <property type="entry name" value="IL1/FGF"/>
</dbReference>
<dbReference type="AlphaFoldDB" id="A0A3B4BZ81"/>
<dbReference type="Gene3D" id="2.80.10.50">
    <property type="match status" value="1"/>
</dbReference>